<organism evidence="2 3">
    <name type="scientific">Yinghuangia aomiensis</name>
    <dbReference type="NCBI Taxonomy" id="676205"/>
    <lineage>
        <taxon>Bacteria</taxon>
        <taxon>Bacillati</taxon>
        <taxon>Actinomycetota</taxon>
        <taxon>Actinomycetes</taxon>
        <taxon>Kitasatosporales</taxon>
        <taxon>Streptomycetaceae</taxon>
        <taxon>Yinghuangia</taxon>
    </lineage>
</organism>
<comment type="caution">
    <text evidence="2">The sequence shown here is derived from an EMBL/GenBank/DDBJ whole genome shotgun (WGS) entry which is preliminary data.</text>
</comment>
<keyword evidence="1" id="KW-0812">Transmembrane</keyword>
<sequence length="88" mass="9997">MGIIAHRRVRHHGMEPNDAVTDLPLRRVMSWWALALSIAGVAWCAFAAATFPTERGLWIFAAIVLVLTAVVAVVDLLVIRYRMRRHEY</sequence>
<evidence type="ECO:0000313" key="3">
    <source>
        <dbReference type="Proteomes" id="UP001500466"/>
    </source>
</evidence>
<keyword evidence="1" id="KW-1133">Transmembrane helix</keyword>
<keyword evidence="3" id="KW-1185">Reference proteome</keyword>
<keyword evidence="1" id="KW-0472">Membrane</keyword>
<feature type="transmembrane region" description="Helical" evidence="1">
    <location>
        <begin position="57"/>
        <end position="79"/>
    </location>
</feature>
<reference evidence="3" key="1">
    <citation type="journal article" date="2019" name="Int. J. Syst. Evol. Microbiol.">
        <title>The Global Catalogue of Microorganisms (GCM) 10K type strain sequencing project: providing services to taxonomists for standard genome sequencing and annotation.</title>
        <authorList>
            <consortium name="The Broad Institute Genomics Platform"/>
            <consortium name="The Broad Institute Genome Sequencing Center for Infectious Disease"/>
            <person name="Wu L."/>
            <person name="Ma J."/>
        </authorList>
    </citation>
    <scope>NUCLEOTIDE SEQUENCE [LARGE SCALE GENOMIC DNA]</scope>
    <source>
        <strain evidence="3">JCM 17986</strain>
    </source>
</reference>
<accession>A0ABP9GWU0</accession>
<protein>
    <submittedName>
        <fullName evidence="2">Uncharacterized protein</fullName>
    </submittedName>
</protein>
<evidence type="ECO:0000256" key="1">
    <source>
        <dbReference type="SAM" id="Phobius"/>
    </source>
</evidence>
<evidence type="ECO:0000313" key="2">
    <source>
        <dbReference type="EMBL" id="GAA4955652.1"/>
    </source>
</evidence>
<proteinExistence type="predicted"/>
<gene>
    <name evidence="2" type="ORF">GCM10023205_16990</name>
</gene>
<dbReference type="Proteomes" id="UP001500466">
    <property type="component" value="Unassembled WGS sequence"/>
</dbReference>
<dbReference type="RefSeq" id="WP_345674704.1">
    <property type="nucleotide sequence ID" value="NZ_BAABHS010000005.1"/>
</dbReference>
<feature type="transmembrane region" description="Helical" evidence="1">
    <location>
        <begin position="31"/>
        <end position="51"/>
    </location>
</feature>
<name>A0ABP9GWU0_9ACTN</name>
<dbReference type="EMBL" id="BAABHS010000005">
    <property type="protein sequence ID" value="GAA4955652.1"/>
    <property type="molecule type" value="Genomic_DNA"/>
</dbReference>